<evidence type="ECO:0000256" key="1">
    <source>
        <dbReference type="ARBA" id="ARBA00008857"/>
    </source>
</evidence>
<evidence type="ECO:0000256" key="3">
    <source>
        <dbReference type="ARBA" id="ARBA00023125"/>
    </source>
</evidence>
<dbReference type="PROSITE" id="PS51900">
    <property type="entry name" value="CB"/>
    <property type="match status" value="1"/>
</dbReference>
<reference evidence="8 9" key="1">
    <citation type="submission" date="2019-03" db="EMBL/GenBank/DDBJ databases">
        <title>Metabolic potential of uncultured bacteria and archaea associated with petroleum seepage in deep-sea sediments.</title>
        <authorList>
            <person name="Dong X."/>
            <person name="Hubert C."/>
        </authorList>
    </citation>
    <scope>NUCLEOTIDE SEQUENCE [LARGE SCALE GENOMIC DNA]</scope>
    <source>
        <strain evidence="8">E44_bin18</strain>
    </source>
</reference>
<dbReference type="EMBL" id="SOJN01000084">
    <property type="protein sequence ID" value="TET45421.1"/>
    <property type="molecule type" value="Genomic_DNA"/>
</dbReference>
<dbReference type="GO" id="GO:0006310">
    <property type="term" value="P:DNA recombination"/>
    <property type="evidence" value="ECO:0007669"/>
    <property type="project" value="UniProtKB-KW"/>
</dbReference>
<organism evidence="8 9">
    <name type="scientific">candidate division TA06 bacterium</name>
    <dbReference type="NCBI Taxonomy" id="2250710"/>
    <lineage>
        <taxon>Bacteria</taxon>
        <taxon>Bacteria division TA06</taxon>
    </lineage>
</organism>
<keyword evidence="4" id="KW-0233">DNA recombination</keyword>
<evidence type="ECO:0000259" key="7">
    <source>
        <dbReference type="PROSITE" id="PS51900"/>
    </source>
</evidence>
<dbReference type="InterPro" id="IPR002104">
    <property type="entry name" value="Integrase_catalytic"/>
</dbReference>
<evidence type="ECO:0000259" key="6">
    <source>
        <dbReference type="PROSITE" id="PS51898"/>
    </source>
</evidence>
<dbReference type="Pfam" id="PF00589">
    <property type="entry name" value="Phage_integrase"/>
    <property type="match status" value="1"/>
</dbReference>
<comment type="caution">
    <text evidence="8">The sequence shown here is derived from an EMBL/GenBank/DDBJ whole genome shotgun (WGS) entry which is preliminary data.</text>
</comment>
<feature type="domain" description="Core-binding (CB)" evidence="7">
    <location>
        <begin position="27"/>
        <end position="106"/>
    </location>
</feature>
<dbReference type="InterPro" id="IPR011010">
    <property type="entry name" value="DNA_brk_join_enz"/>
</dbReference>
<dbReference type="SUPFAM" id="SSF47823">
    <property type="entry name" value="lambda integrase-like, N-terminal domain"/>
    <property type="match status" value="1"/>
</dbReference>
<dbReference type="PROSITE" id="PS51898">
    <property type="entry name" value="TYR_RECOMBINASE"/>
    <property type="match status" value="1"/>
</dbReference>
<feature type="domain" description="Tyr recombinase" evidence="6">
    <location>
        <begin position="127"/>
        <end position="321"/>
    </location>
</feature>
<dbReference type="InterPro" id="IPR044068">
    <property type="entry name" value="CB"/>
</dbReference>
<proteinExistence type="inferred from homology"/>
<dbReference type="Pfam" id="PF02899">
    <property type="entry name" value="Phage_int_SAM_1"/>
    <property type="match status" value="1"/>
</dbReference>
<dbReference type="GO" id="GO:0015074">
    <property type="term" value="P:DNA integration"/>
    <property type="evidence" value="ECO:0007669"/>
    <property type="project" value="UniProtKB-KW"/>
</dbReference>
<evidence type="ECO:0000256" key="4">
    <source>
        <dbReference type="ARBA" id="ARBA00023172"/>
    </source>
</evidence>
<dbReference type="InterPro" id="IPR010998">
    <property type="entry name" value="Integrase_recombinase_N"/>
</dbReference>
<evidence type="ECO:0000256" key="2">
    <source>
        <dbReference type="ARBA" id="ARBA00022908"/>
    </source>
</evidence>
<keyword evidence="3 5" id="KW-0238">DNA-binding</keyword>
<dbReference type="InterPro" id="IPR013762">
    <property type="entry name" value="Integrase-like_cat_sf"/>
</dbReference>
<dbReference type="Gene3D" id="1.10.150.130">
    <property type="match status" value="1"/>
</dbReference>
<dbReference type="InterPro" id="IPR004107">
    <property type="entry name" value="Integrase_SAM-like_N"/>
</dbReference>
<name>A0A523UT22_UNCT6</name>
<evidence type="ECO:0000313" key="8">
    <source>
        <dbReference type="EMBL" id="TET45421.1"/>
    </source>
</evidence>
<dbReference type="PANTHER" id="PTHR30349:SF41">
    <property type="entry name" value="INTEGRASE_RECOMBINASE PROTEIN MJ0367-RELATED"/>
    <property type="match status" value="1"/>
</dbReference>
<evidence type="ECO:0000313" key="9">
    <source>
        <dbReference type="Proteomes" id="UP000315525"/>
    </source>
</evidence>
<comment type="similarity">
    <text evidence="1">Belongs to the 'phage' integrase family.</text>
</comment>
<dbReference type="InterPro" id="IPR050090">
    <property type="entry name" value="Tyrosine_recombinase_XerCD"/>
</dbReference>
<dbReference type="SUPFAM" id="SSF56349">
    <property type="entry name" value="DNA breaking-rejoining enzymes"/>
    <property type="match status" value="1"/>
</dbReference>
<protein>
    <submittedName>
        <fullName evidence="8">Integrase</fullName>
    </submittedName>
</protein>
<keyword evidence="2" id="KW-0229">DNA integration</keyword>
<accession>A0A523UT22</accession>
<dbReference type="AlphaFoldDB" id="A0A523UT22"/>
<dbReference type="GO" id="GO:0003677">
    <property type="term" value="F:DNA binding"/>
    <property type="evidence" value="ECO:0007669"/>
    <property type="project" value="UniProtKB-UniRule"/>
</dbReference>
<evidence type="ECO:0000256" key="5">
    <source>
        <dbReference type="PROSITE-ProRule" id="PRU01248"/>
    </source>
</evidence>
<sequence>MRWPETGKGKISWPVAPRVEEFGTRPSDLDALVGSFLLSQDVSQSSRTTYGKGLRRFLSWLATEEIQMPRREDILAYKEHLKAKGFSPPTISNYLVAVRKFFDWTEGIRLYPNVARGIKGTKRAKGFRKDPLTVAQVKELLIGIDLSTSDGKRDYALLNLLVRTGLRTVEAARADVGDISQESGEAVLWVQGKGRDTKDELVLLTDATLKPIHEYIRLRAGIHDLAPLFVSHSDRNRNQRLTTRSISRIAKSRMKSIGLDSGRFTAHSLRHTAITLSLQGGASVQEARVLGRHADVNTTLIYAHNIDRIVHAPERKIDAVLAMEC</sequence>
<dbReference type="Gene3D" id="1.10.443.10">
    <property type="entry name" value="Intergrase catalytic core"/>
    <property type="match status" value="1"/>
</dbReference>
<gene>
    <name evidence="8" type="ORF">E3J62_07645</name>
</gene>
<dbReference type="Proteomes" id="UP000315525">
    <property type="component" value="Unassembled WGS sequence"/>
</dbReference>
<dbReference type="PANTHER" id="PTHR30349">
    <property type="entry name" value="PHAGE INTEGRASE-RELATED"/>
    <property type="match status" value="1"/>
</dbReference>